<comment type="caution">
    <text evidence="1">The sequence shown here is derived from an EMBL/GenBank/DDBJ whole genome shotgun (WGS) entry which is preliminary data.</text>
</comment>
<dbReference type="EMBL" id="JANBVB010000077">
    <property type="protein sequence ID" value="KAJ2898123.1"/>
    <property type="molecule type" value="Genomic_DNA"/>
</dbReference>
<evidence type="ECO:0000313" key="2">
    <source>
        <dbReference type="Proteomes" id="UP001139981"/>
    </source>
</evidence>
<name>A0ACC1M7X0_9FUNG</name>
<dbReference type="Proteomes" id="UP001139981">
    <property type="component" value="Unassembled WGS sequence"/>
</dbReference>
<protein>
    <submittedName>
        <fullName evidence="1">Uncharacterized protein</fullName>
    </submittedName>
</protein>
<proteinExistence type="predicted"/>
<feature type="non-terminal residue" evidence="1">
    <location>
        <position position="149"/>
    </location>
</feature>
<sequence length="149" mass="16284">MELNICDIPHVEYIAQLVRHLVSVPPAQIDSTKRSNVALIIRLCLPNDTSFPSIDLTGFAQLETPASLVQTLSAFLGKPELATAKAQLLLIQRAKYPGDPWSGHIGFPGGKREPTDASDQATAEREVLEELGIDLTSVRDFVHLGRLDD</sequence>
<gene>
    <name evidence="1" type="ORF">IWW38_001489</name>
</gene>
<accession>A0ACC1M7X0</accession>
<keyword evidence="2" id="KW-1185">Reference proteome</keyword>
<organism evidence="1 2">
    <name type="scientific">Coemansia aciculifera</name>
    <dbReference type="NCBI Taxonomy" id="417176"/>
    <lineage>
        <taxon>Eukaryota</taxon>
        <taxon>Fungi</taxon>
        <taxon>Fungi incertae sedis</taxon>
        <taxon>Zoopagomycota</taxon>
        <taxon>Kickxellomycotina</taxon>
        <taxon>Kickxellomycetes</taxon>
        <taxon>Kickxellales</taxon>
        <taxon>Kickxellaceae</taxon>
        <taxon>Coemansia</taxon>
    </lineage>
</organism>
<reference evidence="1" key="1">
    <citation type="submission" date="2022-07" db="EMBL/GenBank/DDBJ databases">
        <title>Phylogenomic reconstructions and comparative analyses of Kickxellomycotina fungi.</title>
        <authorList>
            <person name="Reynolds N.K."/>
            <person name="Stajich J.E."/>
            <person name="Barry K."/>
            <person name="Grigoriev I.V."/>
            <person name="Crous P."/>
            <person name="Smith M.E."/>
        </authorList>
    </citation>
    <scope>NUCLEOTIDE SEQUENCE</scope>
    <source>
        <strain evidence="1">CBS 190363</strain>
    </source>
</reference>
<evidence type="ECO:0000313" key="1">
    <source>
        <dbReference type="EMBL" id="KAJ2898123.1"/>
    </source>
</evidence>